<feature type="coiled-coil region" evidence="1">
    <location>
        <begin position="1297"/>
        <end position="1324"/>
    </location>
</feature>
<dbReference type="InterPro" id="IPR051590">
    <property type="entry name" value="Replication_Regulatory_Kinase"/>
</dbReference>
<dbReference type="RefSeq" id="XP_018639799.1">
    <property type="nucleotide sequence ID" value="XM_018788427.1"/>
</dbReference>
<dbReference type="EMBL" id="LVLB01000015">
    <property type="protein sequence ID" value="KYN96333.1"/>
    <property type="molecule type" value="Genomic_DNA"/>
</dbReference>
<dbReference type="PANTHER" id="PTHR15375:SF27">
    <property type="entry name" value="DBF4-TYPE DOMAIN-CONTAINING PROTEIN"/>
    <property type="match status" value="1"/>
</dbReference>
<evidence type="ECO:0000313" key="2">
    <source>
        <dbReference type="EMBL" id="KYN96333.1"/>
    </source>
</evidence>
<comment type="caution">
    <text evidence="2">The sequence shown here is derived from an EMBL/GenBank/DDBJ whole genome shotgun (WGS) entry which is preliminary data.</text>
</comment>
<organism evidence="2 3">
    <name type="scientific">Plasmodium gaboni</name>
    <dbReference type="NCBI Taxonomy" id="647221"/>
    <lineage>
        <taxon>Eukaryota</taxon>
        <taxon>Sar</taxon>
        <taxon>Alveolata</taxon>
        <taxon>Apicomplexa</taxon>
        <taxon>Aconoidasida</taxon>
        <taxon>Haemosporida</taxon>
        <taxon>Plasmodiidae</taxon>
        <taxon>Plasmodium</taxon>
        <taxon>Plasmodium (Laverania)</taxon>
    </lineage>
</organism>
<dbReference type="KEGG" id="pgab:PGSY75_1475100"/>
<accession>A0A151LBK5</accession>
<dbReference type="Proteomes" id="UP000076004">
    <property type="component" value="Unassembled WGS sequence"/>
</dbReference>
<dbReference type="PANTHER" id="PTHR15375">
    <property type="entry name" value="ACTIVATOR OF S-PHASE KINASE-RELATED"/>
    <property type="match status" value="1"/>
</dbReference>
<protein>
    <submittedName>
        <fullName evidence="2">Uncharacterized protein</fullName>
    </submittedName>
</protein>
<proteinExistence type="predicted"/>
<dbReference type="VEuPathDB" id="PlasmoDB:PGSY75_1475100"/>
<name>A0A151LBK5_9APIC</name>
<dbReference type="VEuPathDB" id="PlasmoDB:PGABG01_1473900"/>
<evidence type="ECO:0000256" key="1">
    <source>
        <dbReference type="SAM" id="Coils"/>
    </source>
</evidence>
<evidence type="ECO:0000313" key="3">
    <source>
        <dbReference type="Proteomes" id="UP000076004"/>
    </source>
</evidence>
<reference evidence="2 3" key="1">
    <citation type="journal article" date="2016" name="Nat. Commun.">
        <title>Genomes of cryptic chimpanzee Plasmodium species reveal key evolutionary events leading to human malaria.</title>
        <authorList>
            <person name="Sundararaman S.A."/>
            <person name="Plenderleith L.J."/>
            <person name="Liu W."/>
            <person name="Loy D.E."/>
            <person name="Learn G.H."/>
            <person name="Li Y."/>
            <person name="Shaw K.S."/>
            <person name="Ayouba A."/>
            <person name="Peeters M."/>
            <person name="Speede S."/>
            <person name="Shaw G.M."/>
            <person name="Bushman F.D."/>
            <person name="Brisson D."/>
            <person name="Rayner J.C."/>
            <person name="Sharp P.M."/>
            <person name="Hahn B.H."/>
        </authorList>
    </citation>
    <scope>NUCLEOTIDE SEQUENCE [LARGE SCALE GENOMIC DNA]</scope>
    <source>
        <strain evidence="2 3">SY75</strain>
    </source>
</reference>
<keyword evidence="1" id="KW-0175">Coiled coil</keyword>
<dbReference type="GeneID" id="29779028"/>
<gene>
    <name evidence="2" type="ORF">PGSY75_1475100</name>
</gene>
<sequence length="1562" mass="190215">MKYRKNILLRIQYYTTYININNNNNYCYFYNYYFYKNDAKFFSYLNSKGKGKGRKNDKVKNVQLANINYYSRKEKKQILKNIYEKIILKRNIDNEKIMELYLNDKDVQHILKEENINEHDKKIKKIEEIVNNEENLNKKFNQFYDLFCFDLKNVNVAIGVNKNCNINDNINHNIYNNINDNINHNIYNNINDNINHNIYNNINDNINHNIYNNIYDNINHNINNVRQKNNHLNYPCHKSINNKNVFKLNNELIYNNTCTSYVKKYEYIKINLNLIKKFLVFIEKNLINYDNTSSCFKYYFSFNQFIIYFFNYTFDFIKYFDKNLLLSYISLYIKLNLFYSHQLFIDIEEKIKDDKDNKYKDKINEDKKKHVEETIYDINISNEEILDIIKNNNKNIMHMLNLLLHKEVGYYNIINVLHLYYSYYKKVKINDVIKNMHNLFNIDVYSIIKLKKCNNNNNNDNMLSDHVTNLNEEQINYLYSYYSYMICLYFNYMYLLNNIIKQNNFFLPYCDENIIYLLNCIELLCENIFDNKTIIEEKIKQLIMCINNKDVERYLLKDILYNIRYNDYLDIRKNNIIDNNLKCENFDIENKKKINISYNSMYNNNNNNNNYNSDYDNYYTHIIYSNDDTNKSHYLSHNNIIHNNMFRDKDKYLLILYTNTRNNIKSLFQNMTHFFILENCDVILKFLNIIYTTKYMNIYNINILFYSLCINSHVMKTYQIKNVLFFFSLYKNYFILNNVDLGNTIYNWYNKRLIYFIRKKIEIYFEHHSLENSIRSIFLLSDILSYNKIIKKILMKKLELLNIQNISPALFCQIFFLLKKLKCDARNQIGSQLFLKHYKKFIPSLTYIQILYLIENVEYLINRRKRKIFLLLILYCFKKLKENNTHLLHHDSIFICMNHIFKLINIINKFKLYQYCKRNYFVPIYEYILSFDEVQRGIKKESCQLNFFYNNKYFNHFYENNNYTFVINNNDTILIDYNKNDRNKINIKEQKVDDTNEGDIKKCDDDNNKNKIKEHNNNIVIKDNNISSSINSYENYTNDSNVSFFFGTSINCLYKYNIKLELLTCSQIIDMIFFNINTNINIFIIGELYSDLFYRIIRNIPFRKDEILLIFKSMWMSRVYHENLFNTLLEIINNNKRILENYLYSLDILLCLCSYKRDNMKTEMQDYKELIISLFDICFLNIDHICKNIKRQIHFYYCVLFLEVYYPILYLRIIKGKGNILSDISNQIYSNKMKEKEEILTTFDHKKKKTVEEKKKLYMCLNNEVVNKYDVVRYNFKNTKMERINIIGNMSNAFNNNVEQKNNIINMENIKEKKNKEIKNIYEKNKYDHIYNIYNNFSHDSVIYPVCILKKLKEIFFIYQKKYAYKYDLIPFYELLDKLYIRKIKYNNVPIIYLKNYELNNLFVLNIYFPLIKFAILFVKDRKDDIRNDKKMKKHIIKCIHMKNIEKEHISDNKTNDSSSHNSLYPYNFISNNLYSNDIDILIQRLYLYKYHKIHVMVLSKEHVDLFFKKYTSEKQLKVINESNIVFQNVYKHIIKNNKEDHAKMLASLMKKQLQFIFSLNS</sequence>